<reference evidence="1" key="1">
    <citation type="submission" date="2021-06" db="EMBL/GenBank/DDBJ databases">
        <authorList>
            <person name="Kallberg Y."/>
            <person name="Tangrot J."/>
            <person name="Rosling A."/>
        </authorList>
    </citation>
    <scope>NUCLEOTIDE SEQUENCE</scope>
    <source>
        <strain evidence="1">FL130A</strain>
    </source>
</reference>
<dbReference type="Proteomes" id="UP000789508">
    <property type="component" value="Unassembled WGS sequence"/>
</dbReference>
<keyword evidence="2" id="KW-1185">Reference proteome</keyword>
<sequence length="68" mass="7673">MSQDLNQVQEHPFGVDHDKIPMFSKTVLDMYENLSNASSLNDKEIRLLAALKCFLEHYASKAASSQTD</sequence>
<name>A0A9N8ZPG5_9GLOM</name>
<organism evidence="1 2">
    <name type="scientific">Ambispora leptoticha</name>
    <dbReference type="NCBI Taxonomy" id="144679"/>
    <lineage>
        <taxon>Eukaryota</taxon>
        <taxon>Fungi</taxon>
        <taxon>Fungi incertae sedis</taxon>
        <taxon>Mucoromycota</taxon>
        <taxon>Glomeromycotina</taxon>
        <taxon>Glomeromycetes</taxon>
        <taxon>Archaeosporales</taxon>
        <taxon>Ambisporaceae</taxon>
        <taxon>Ambispora</taxon>
    </lineage>
</organism>
<proteinExistence type="predicted"/>
<dbReference type="AlphaFoldDB" id="A0A9N8ZPG5"/>
<comment type="caution">
    <text evidence="1">The sequence shown here is derived from an EMBL/GenBank/DDBJ whole genome shotgun (WGS) entry which is preliminary data.</text>
</comment>
<evidence type="ECO:0000313" key="2">
    <source>
        <dbReference type="Proteomes" id="UP000789508"/>
    </source>
</evidence>
<accession>A0A9N8ZPG5</accession>
<gene>
    <name evidence="1" type="ORF">ALEPTO_LOCUS3568</name>
</gene>
<dbReference type="EMBL" id="CAJVPS010000677">
    <property type="protein sequence ID" value="CAG8502757.1"/>
    <property type="molecule type" value="Genomic_DNA"/>
</dbReference>
<evidence type="ECO:0000313" key="1">
    <source>
        <dbReference type="EMBL" id="CAG8502757.1"/>
    </source>
</evidence>
<protein>
    <submittedName>
        <fullName evidence="1">754_t:CDS:1</fullName>
    </submittedName>
</protein>